<feature type="domain" description="Zinc knuckle CX2CX4HX4C" evidence="2">
    <location>
        <begin position="172"/>
        <end position="219"/>
    </location>
</feature>
<protein>
    <recommendedName>
        <fullName evidence="5">CCHC-type domain-containing protein</fullName>
    </recommendedName>
</protein>
<evidence type="ECO:0000259" key="1">
    <source>
        <dbReference type="Pfam" id="PF14111"/>
    </source>
</evidence>
<proteinExistence type="predicted"/>
<dbReference type="Proteomes" id="UP000593568">
    <property type="component" value="Unassembled WGS sequence"/>
</dbReference>
<name>A0A7J9FVJ1_9ROSI</name>
<dbReference type="PANTHER" id="PTHR31286">
    <property type="entry name" value="GLYCINE-RICH CELL WALL STRUCTURAL PROTEIN 1.8-LIKE"/>
    <property type="match status" value="1"/>
</dbReference>
<gene>
    <name evidence="3" type="ORF">Gotri_000135</name>
</gene>
<dbReference type="InterPro" id="IPR025836">
    <property type="entry name" value="Zn_knuckle_CX2CX4HX4C"/>
</dbReference>
<keyword evidence="4" id="KW-1185">Reference proteome</keyword>
<dbReference type="InterPro" id="IPR025558">
    <property type="entry name" value="DUF4283"/>
</dbReference>
<organism evidence="3 4">
    <name type="scientific">Gossypium trilobum</name>
    <dbReference type="NCBI Taxonomy" id="34281"/>
    <lineage>
        <taxon>Eukaryota</taxon>
        <taxon>Viridiplantae</taxon>
        <taxon>Streptophyta</taxon>
        <taxon>Embryophyta</taxon>
        <taxon>Tracheophyta</taxon>
        <taxon>Spermatophyta</taxon>
        <taxon>Magnoliopsida</taxon>
        <taxon>eudicotyledons</taxon>
        <taxon>Gunneridae</taxon>
        <taxon>Pentapetalae</taxon>
        <taxon>rosids</taxon>
        <taxon>malvids</taxon>
        <taxon>Malvales</taxon>
        <taxon>Malvaceae</taxon>
        <taxon>Malvoideae</taxon>
        <taxon>Gossypium</taxon>
    </lineage>
</organism>
<dbReference type="Pfam" id="PF14111">
    <property type="entry name" value="DUF4283"/>
    <property type="match status" value="1"/>
</dbReference>
<dbReference type="InterPro" id="IPR040256">
    <property type="entry name" value="At4g02000-like"/>
</dbReference>
<accession>A0A7J9FVJ1</accession>
<reference evidence="3 4" key="1">
    <citation type="journal article" date="2019" name="Genome Biol. Evol.">
        <title>Insights into the evolution of the New World diploid cottons (Gossypium, subgenus Houzingenia) based on genome sequencing.</title>
        <authorList>
            <person name="Grover C.E."/>
            <person name="Arick M.A. 2nd"/>
            <person name="Thrash A."/>
            <person name="Conover J.L."/>
            <person name="Sanders W.S."/>
            <person name="Peterson D.G."/>
            <person name="Frelichowski J.E."/>
            <person name="Scheffler J.A."/>
            <person name="Scheffler B.E."/>
            <person name="Wendel J.F."/>
        </authorList>
    </citation>
    <scope>NUCLEOTIDE SEQUENCE [LARGE SCALE GENOMIC DNA]</scope>
    <source>
        <strain evidence="3">8</strain>
        <tissue evidence="3">Leaf</tissue>
    </source>
</reference>
<evidence type="ECO:0000313" key="3">
    <source>
        <dbReference type="EMBL" id="MBA0789337.1"/>
    </source>
</evidence>
<dbReference type="PANTHER" id="PTHR31286:SF178">
    <property type="entry name" value="DUF4283 DOMAIN-CONTAINING PROTEIN"/>
    <property type="match status" value="1"/>
</dbReference>
<dbReference type="AlphaFoldDB" id="A0A7J9FVJ1"/>
<dbReference type="EMBL" id="JABEZW010229330">
    <property type="protein sequence ID" value="MBA0789337.1"/>
    <property type="molecule type" value="Genomic_DNA"/>
</dbReference>
<sequence length="237" mass="27537">MEEINELLGRFTFSEEESVQVVSTMEGDRIQSCESWVVGRIMATETPNREEMYRVFKSLWFTKGEVDFVALKNGVIIVKFGCLEDRSCILNLTPWLFDRCLFSMLPFENGKDLESYEFRMASLWLRIYNIPLEFMNRHTALDIGNAIGELVAINWKDQFGGWTKFMRLKFKIDVIKPLRRIVKLVNKDGSEMTGLIKYERLPDFCYFCGIIGHTLKTCTINMAESEMKGIHLKFGSC</sequence>
<evidence type="ECO:0000313" key="4">
    <source>
        <dbReference type="Proteomes" id="UP000593568"/>
    </source>
</evidence>
<evidence type="ECO:0000259" key="2">
    <source>
        <dbReference type="Pfam" id="PF14392"/>
    </source>
</evidence>
<comment type="caution">
    <text evidence="3">The sequence shown here is derived from an EMBL/GenBank/DDBJ whole genome shotgun (WGS) entry which is preliminary data.</text>
</comment>
<evidence type="ECO:0008006" key="5">
    <source>
        <dbReference type="Google" id="ProtNLM"/>
    </source>
</evidence>
<dbReference type="Pfam" id="PF14392">
    <property type="entry name" value="zf-CCHC_4"/>
    <property type="match status" value="1"/>
</dbReference>
<feature type="domain" description="DUF4283" evidence="1">
    <location>
        <begin position="31"/>
        <end position="110"/>
    </location>
</feature>